<feature type="region of interest" description="Disordered" evidence="3">
    <location>
        <begin position="247"/>
        <end position="301"/>
    </location>
</feature>
<reference evidence="7" key="3">
    <citation type="submission" date="2014-09" db="EMBL/GenBank/DDBJ databases">
        <authorList>
            <person name="Magalhaes I.L.F."/>
            <person name="Oliveira U."/>
            <person name="Santos F.R."/>
            <person name="Vidigal T.H.D.A."/>
            <person name="Brescovit A.D."/>
            <person name="Santos A.J."/>
        </authorList>
    </citation>
    <scope>NUCLEOTIDE SEQUENCE</scope>
</reference>
<reference evidence="6" key="2">
    <citation type="submission" date="2014-07" db="EMBL/GenBank/DDBJ databases">
        <authorList>
            <person name="Hull J."/>
        </authorList>
    </citation>
    <scope>NUCLEOTIDE SEQUENCE</scope>
</reference>
<dbReference type="Gene3D" id="2.40.50.40">
    <property type="match status" value="2"/>
</dbReference>
<reference evidence="6" key="1">
    <citation type="journal article" date="2014" name="PLoS ONE">
        <title>Transcriptome-Based Identification of ABC Transporters in the Western Tarnished Plant Bug Lygus hesperus.</title>
        <authorList>
            <person name="Hull J.J."/>
            <person name="Chaney K."/>
            <person name="Geib S.M."/>
            <person name="Fabrick J.A."/>
            <person name="Brent C.S."/>
            <person name="Walsh D."/>
            <person name="Lavine L.C."/>
        </authorList>
    </citation>
    <scope>NUCLEOTIDE SEQUENCE</scope>
</reference>
<dbReference type="CDD" id="cd00024">
    <property type="entry name" value="CD_CSD"/>
    <property type="match status" value="2"/>
</dbReference>
<dbReference type="GO" id="GO:0005694">
    <property type="term" value="C:chromosome"/>
    <property type="evidence" value="ECO:0007669"/>
    <property type="project" value="UniProtKB-ARBA"/>
</dbReference>
<evidence type="ECO:0000256" key="1">
    <source>
        <dbReference type="ARBA" id="ARBA00004123"/>
    </source>
</evidence>
<sequence length="444" mass="50992">MGRKSDAALDSEGEEDSKVSSNSARKRKSYKEDSDSDQDNASGDSQDENKRTRTPRTPKKRKSYKESEEENGEESDAQESENETKRARTPRSSKKTKSYKETEEDAGSDEEEEPVKATKERSSRKKKEAENNSDGEGNAEEEEEPAKNSKERSSRRKKETENTSDGEGNAENEKENKTSKRKTGKKQRNETPAEEEYEVDAIVADRAIKGRIQYKVRWKGYASEDDTWENESNLDCTDLIEEYNDGKGESAVNRASSAPTAAPTRAAQAPSRKTAVMKKKKKKAAKAPSEKKKTGYDRKGPVENGEWEVNKIIDMHINRNGSREFLVRWKGYPPEDDSWEPEQHLEGTDILEKFLLKVEEKKSVEEKELRVQRKPTDRFTAMPQGDKRKASKRFNNKQRVRYFTLSELMILSQTSLLITSDVWKMLIIFLFLIISFYYILYLPI</sequence>
<feature type="domain" description="Chromo" evidence="5">
    <location>
        <begin position="197"/>
        <end position="243"/>
    </location>
</feature>
<dbReference type="InterPro" id="IPR023779">
    <property type="entry name" value="Chromodomain_CS"/>
</dbReference>
<evidence type="ECO:0000313" key="7">
    <source>
        <dbReference type="EMBL" id="JAG50543.1"/>
    </source>
</evidence>
<evidence type="ECO:0000313" key="6">
    <source>
        <dbReference type="EMBL" id="JAG16739.1"/>
    </source>
</evidence>
<evidence type="ECO:0000256" key="2">
    <source>
        <dbReference type="ARBA" id="ARBA00023242"/>
    </source>
</evidence>
<dbReference type="Pfam" id="PF00385">
    <property type="entry name" value="Chromo"/>
    <property type="match status" value="2"/>
</dbReference>
<feature type="compositionally biased region" description="Basic and acidic residues" evidence="3">
    <location>
        <begin position="288"/>
        <end position="301"/>
    </location>
</feature>
<keyword evidence="4" id="KW-0812">Transmembrane</keyword>
<evidence type="ECO:0000259" key="5">
    <source>
        <dbReference type="PROSITE" id="PS50013"/>
    </source>
</evidence>
<comment type="subcellular location">
    <subcellularLocation>
        <location evidence="1">Nucleus</location>
    </subcellularLocation>
</comment>
<feature type="domain" description="Chromo" evidence="5">
    <location>
        <begin position="307"/>
        <end position="366"/>
    </location>
</feature>
<feature type="compositionally biased region" description="Acidic residues" evidence="3">
    <location>
        <begin position="131"/>
        <end position="144"/>
    </location>
</feature>
<dbReference type="PANTHER" id="PTHR22812">
    <property type="entry name" value="CHROMOBOX PROTEIN"/>
    <property type="match status" value="1"/>
</dbReference>
<keyword evidence="2" id="KW-0539">Nucleus</keyword>
<feature type="region of interest" description="Disordered" evidence="3">
    <location>
        <begin position="1"/>
        <end position="200"/>
    </location>
</feature>
<dbReference type="AlphaFoldDB" id="A0A0A9X9T1"/>
<dbReference type="EMBL" id="GBHO01026865">
    <property type="protein sequence ID" value="JAG16739.1"/>
    <property type="molecule type" value="Transcribed_RNA"/>
</dbReference>
<feature type="transmembrane region" description="Helical" evidence="4">
    <location>
        <begin position="425"/>
        <end position="442"/>
    </location>
</feature>
<feature type="compositionally biased region" description="Acidic residues" evidence="3">
    <location>
        <begin position="67"/>
        <end position="81"/>
    </location>
</feature>
<name>A0A0A9X9T1_LYGHE</name>
<dbReference type="SUPFAM" id="SSF54160">
    <property type="entry name" value="Chromo domain-like"/>
    <property type="match status" value="2"/>
</dbReference>
<dbReference type="InterPro" id="IPR016197">
    <property type="entry name" value="Chromo-like_dom_sf"/>
</dbReference>
<dbReference type="SMART" id="SM00298">
    <property type="entry name" value="CHROMO"/>
    <property type="match status" value="2"/>
</dbReference>
<dbReference type="EMBL" id="GBRD01015283">
    <property type="protein sequence ID" value="JAG50543.1"/>
    <property type="molecule type" value="Transcribed_RNA"/>
</dbReference>
<dbReference type="InterPro" id="IPR051219">
    <property type="entry name" value="Heterochromatin_chromo-domain"/>
</dbReference>
<evidence type="ECO:0000256" key="3">
    <source>
        <dbReference type="SAM" id="MobiDB-lite"/>
    </source>
</evidence>
<protein>
    <recommendedName>
        <fullName evidence="5">Chromo domain-containing protein</fullName>
    </recommendedName>
</protein>
<dbReference type="PROSITE" id="PS50013">
    <property type="entry name" value="CHROMO_2"/>
    <property type="match status" value="2"/>
</dbReference>
<keyword evidence="4" id="KW-0472">Membrane</keyword>
<feature type="compositionally biased region" description="Low complexity" evidence="3">
    <location>
        <begin position="254"/>
        <end position="274"/>
    </location>
</feature>
<organism evidence="6">
    <name type="scientific">Lygus hesperus</name>
    <name type="common">Western plant bug</name>
    <dbReference type="NCBI Taxonomy" id="30085"/>
    <lineage>
        <taxon>Eukaryota</taxon>
        <taxon>Metazoa</taxon>
        <taxon>Ecdysozoa</taxon>
        <taxon>Arthropoda</taxon>
        <taxon>Hexapoda</taxon>
        <taxon>Insecta</taxon>
        <taxon>Pterygota</taxon>
        <taxon>Neoptera</taxon>
        <taxon>Paraneoptera</taxon>
        <taxon>Hemiptera</taxon>
        <taxon>Heteroptera</taxon>
        <taxon>Panheteroptera</taxon>
        <taxon>Cimicomorpha</taxon>
        <taxon>Miridae</taxon>
        <taxon>Mirini</taxon>
        <taxon>Lygus</taxon>
    </lineage>
</organism>
<dbReference type="InterPro" id="IPR023780">
    <property type="entry name" value="Chromo_domain"/>
</dbReference>
<proteinExistence type="predicted"/>
<keyword evidence="4" id="KW-1133">Transmembrane helix</keyword>
<accession>A0A0A9X9T1</accession>
<feature type="compositionally biased region" description="Basic residues" evidence="3">
    <location>
        <begin position="52"/>
        <end position="63"/>
    </location>
</feature>
<gene>
    <name evidence="6" type="ORF">CM83_58490</name>
</gene>
<dbReference type="InterPro" id="IPR000953">
    <property type="entry name" value="Chromo/chromo_shadow_dom"/>
</dbReference>
<evidence type="ECO:0000256" key="4">
    <source>
        <dbReference type="SAM" id="Phobius"/>
    </source>
</evidence>
<dbReference type="GO" id="GO:0005634">
    <property type="term" value="C:nucleus"/>
    <property type="evidence" value="ECO:0007669"/>
    <property type="project" value="UniProtKB-SubCell"/>
</dbReference>
<feature type="compositionally biased region" description="Basic residues" evidence="3">
    <location>
        <begin position="87"/>
        <end position="97"/>
    </location>
</feature>
<dbReference type="PROSITE" id="PS00598">
    <property type="entry name" value="CHROMO_1"/>
    <property type="match status" value="1"/>
</dbReference>
<feature type="compositionally biased region" description="Acidic residues" evidence="3">
    <location>
        <begin position="102"/>
        <end position="113"/>
    </location>
</feature>
<feature type="compositionally biased region" description="Basic residues" evidence="3">
    <location>
        <begin position="275"/>
        <end position="285"/>
    </location>
</feature>